<accession>A0A6C0I3E1</accession>
<dbReference type="EMBL" id="MN740091">
    <property type="protein sequence ID" value="QHT87518.1"/>
    <property type="molecule type" value="Genomic_DNA"/>
</dbReference>
<sequence>MDYYYIIVAGISVGILILTLTYIGIGMATFNRKVTAFPPVQNKCPDYWRLRSDVSGTFCIIPAKGSSNLGNLNPANLSSVNTPGFQPDNTINFSDDGWYLRGVNSICTQRNWANQYNIVWDGVTNYNDC</sequence>
<evidence type="ECO:0000313" key="2">
    <source>
        <dbReference type="EMBL" id="QHT87518.1"/>
    </source>
</evidence>
<protein>
    <recommendedName>
        <fullName evidence="3">CPW-WPC domain-containing protein</fullName>
    </recommendedName>
</protein>
<name>A0A6C0I3E1_9ZZZZ</name>
<keyword evidence="1" id="KW-1133">Transmembrane helix</keyword>
<feature type="transmembrane region" description="Helical" evidence="1">
    <location>
        <begin position="6"/>
        <end position="25"/>
    </location>
</feature>
<evidence type="ECO:0008006" key="3">
    <source>
        <dbReference type="Google" id="ProtNLM"/>
    </source>
</evidence>
<reference evidence="2" key="1">
    <citation type="journal article" date="2020" name="Nature">
        <title>Giant virus diversity and host interactions through global metagenomics.</title>
        <authorList>
            <person name="Schulz F."/>
            <person name="Roux S."/>
            <person name="Paez-Espino D."/>
            <person name="Jungbluth S."/>
            <person name="Walsh D.A."/>
            <person name="Denef V.J."/>
            <person name="McMahon K.D."/>
            <person name="Konstantinidis K.T."/>
            <person name="Eloe-Fadrosh E.A."/>
            <person name="Kyrpides N.C."/>
            <person name="Woyke T."/>
        </authorList>
    </citation>
    <scope>NUCLEOTIDE SEQUENCE</scope>
    <source>
        <strain evidence="2">GVMAG-M-3300023184-190</strain>
    </source>
</reference>
<keyword evidence="1" id="KW-0472">Membrane</keyword>
<dbReference type="AlphaFoldDB" id="A0A6C0I3E1"/>
<keyword evidence="1" id="KW-0812">Transmembrane</keyword>
<evidence type="ECO:0000256" key="1">
    <source>
        <dbReference type="SAM" id="Phobius"/>
    </source>
</evidence>
<organism evidence="2">
    <name type="scientific">viral metagenome</name>
    <dbReference type="NCBI Taxonomy" id="1070528"/>
    <lineage>
        <taxon>unclassified sequences</taxon>
        <taxon>metagenomes</taxon>
        <taxon>organismal metagenomes</taxon>
    </lineage>
</organism>
<proteinExistence type="predicted"/>